<dbReference type="InterPro" id="IPR027417">
    <property type="entry name" value="P-loop_NTPase"/>
</dbReference>
<dbReference type="OrthoDB" id="9804019at2"/>
<reference evidence="9 10" key="1">
    <citation type="submission" date="2019-04" db="EMBL/GenBank/DDBJ databases">
        <title>Salinimonas iocasae sp. nov., a halophilic bacterium isolated from the outer tube casing of tubeworms in Okinawa Trough.</title>
        <authorList>
            <person name="Zhang H."/>
            <person name="Wang H."/>
            <person name="Li C."/>
        </authorList>
    </citation>
    <scope>NUCLEOTIDE SEQUENCE [LARGE SCALE GENOMIC DNA]</scope>
    <source>
        <strain evidence="9 10">KX18D6</strain>
    </source>
</reference>
<dbReference type="RefSeq" id="WP_139757482.1">
    <property type="nucleotide sequence ID" value="NZ_CP039852.1"/>
</dbReference>
<dbReference type="Proteomes" id="UP000304912">
    <property type="component" value="Chromosome"/>
</dbReference>
<feature type="modified residue" description="4-aspartylphosphate" evidence="6">
    <location>
        <position position="55"/>
    </location>
</feature>
<sequence>MTKIHLLLVDDEQAILNSLMRTLRNLPSVKVSTAGNGQEAIDKMEQEPVDIVITDLTMPVMNGHELCAQIANRFPDTIRIMLTAHADLDNVLEGINKGRVWSYLQKPWDNHALRILVEQAIQARELISERTLLRKTLARYERRRRKNLDGFIGDSIAMQMVYSIIERSAPSRASVFITGESGTGKEVAAQALHNLSQRKLDPFIALNCAAIPSELMESEIFGHVKGAFSGAVSNRDGAATLADGGTLFLDELGEMDMTLQAKILRFIQTGTFQKVGSGKTEKVDVRFVCATNREPLEAIREKKLREDLYYRLNVISIDLPPLRERDNDAVQIANQFLQQFAASEEKEFVGFSSDAEVFLSQYSWPGNVRQLQNLIHSCVIMNEGPLLTSKQLGEQLRLPSDQLNQLSVARRSSIATQPSTDSAQPEAVIPMPDTMDARLAGYDSDKVEPLAVTERKAIEHAIAFYGDNVVQAAGALGVSPSTLYRKIQSWQ</sequence>
<dbReference type="InterPro" id="IPR002197">
    <property type="entry name" value="HTH_Fis"/>
</dbReference>
<dbReference type="InterPro" id="IPR001789">
    <property type="entry name" value="Sig_transdc_resp-reg_receiver"/>
</dbReference>
<evidence type="ECO:0000256" key="5">
    <source>
        <dbReference type="ARBA" id="ARBA00023163"/>
    </source>
</evidence>
<evidence type="ECO:0000259" key="7">
    <source>
        <dbReference type="PROSITE" id="PS50045"/>
    </source>
</evidence>
<dbReference type="AlphaFoldDB" id="A0A5B7YH82"/>
<evidence type="ECO:0000256" key="2">
    <source>
        <dbReference type="ARBA" id="ARBA00022840"/>
    </source>
</evidence>
<dbReference type="SUPFAM" id="SSF52540">
    <property type="entry name" value="P-loop containing nucleoside triphosphate hydrolases"/>
    <property type="match status" value="1"/>
</dbReference>
<evidence type="ECO:0000313" key="10">
    <source>
        <dbReference type="Proteomes" id="UP000304912"/>
    </source>
</evidence>
<keyword evidence="4" id="KW-0238">DNA-binding</keyword>
<feature type="domain" description="Sigma-54 factor interaction" evidence="7">
    <location>
        <begin position="151"/>
        <end position="380"/>
    </location>
</feature>
<dbReference type="SMART" id="SM00448">
    <property type="entry name" value="REC"/>
    <property type="match status" value="1"/>
</dbReference>
<organism evidence="9 10">
    <name type="scientific">Salinimonas iocasae</name>
    <dbReference type="NCBI Taxonomy" id="2572577"/>
    <lineage>
        <taxon>Bacteria</taxon>
        <taxon>Pseudomonadati</taxon>
        <taxon>Pseudomonadota</taxon>
        <taxon>Gammaproteobacteria</taxon>
        <taxon>Alteromonadales</taxon>
        <taxon>Alteromonadaceae</taxon>
        <taxon>Alteromonas/Salinimonas group</taxon>
        <taxon>Salinimonas</taxon>
    </lineage>
</organism>
<accession>A0A5B7YH82</accession>
<dbReference type="PROSITE" id="PS50045">
    <property type="entry name" value="SIGMA54_INTERACT_4"/>
    <property type="match status" value="1"/>
</dbReference>
<dbReference type="InterPro" id="IPR025944">
    <property type="entry name" value="Sigma_54_int_dom_CS"/>
</dbReference>
<keyword evidence="6" id="KW-0597">Phosphoprotein</keyword>
<protein>
    <submittedName>
        <fullName evidence="9">Sigma-54-dependent Fis family transcriptional regulator</fullName>
    </submittedName>
</protein>
<evidence type="ECO:0000313" key="9">
    <source>
        <dbReference type="EMBL" id="QCZ94746.1"/>
    </source>
</evidence>
<dbReference type="CDD" id="cd17569">
    <property type="entry name" value="REC_HupR-like"/>
    <property type="match status" value="1"/>
</dbReference>
<keyword evidence="3" id="KW-0805">Transcription regulation</keyword>
<dbReference type="PROSITE" id="PS00676">
    <property type="entry name" value="SIGMA54_INTERACT_2"/>
    <property type="match status" value="1"/>
</dbReference>
<dbReference type="FunFam" id="3.40.50.300:FF:000006">
    <property type="entry name" value="DNA-binding transcriptional regulator NtrC"/>
    <property type="match status" value="1"/>
</dbReference>
<dbReference type="PROSITE" id="PS50110">
    <property type="entry name" value="RESPONSE_REGULATORY"/>
    <property type="match status" value="1"/>
</dbReference>
<feature type="domain" description="Response regulatory" evidence="8">
    <location>
        <begin position="5"/>
        <end position="121"/>
    </location>
</feature>
<dbReference type="InterPro" id="IPR025943">
    <property type="entry name" value="Sigma_54_int_dom_ATP-bd_2"/>
</dbReference>
<dbReference type="Gene3D" id="1.10.10.60">
    <property type="entry name" value="Homeodomain-like"/>
    <property type="match status" value="1"/>
</dbReference>
<dbReference type="InterPro" id="IPR011006">
    <property type="entry name" value="CheY-like_superfamily"/>
</dbReference>
<dbReference type="EMBL" id="CP039852">
    <property type="protein sequence ID" value="QCZ94746.1"/>
    <property type="molecule type" value="Genomic_DNA"/>
</dbReference>
<evidence type="ECO:0000256" key="3">
    <source>
        <dbReference type="ARBA" id="ARBA00023015"/>
    </source>
</evidence>
<dbReference type="InterPro" id="IPR009057">
    <property type="entry name" value="Homeodomain-like_sf"/>
</dbReference>
<evidence type="ECO:0000256" key="1">
    <source>
        <dbReference type="ARBA" id="ARBA00022741"/>
    </source>
</evidence>
<dbReference type="Pfam" id="PF00072">
    <property type="entry name" value="Response_reg"/>
    <property type="match status" value="1"/>
</dbReference>
<dbReference type="GO" id="GO:0005524">
    <property type="term" value="F:ATP binding"/>
    <property type="evidence" value="ECO:0007669"/>
    <property type="project" value="UniProtKB-KW"/>
</dbReference>
<dbReference type="GO" id="GO:0043565">
    <property type="term" value="F:sequence-specific DNA binding"/>
    <property type="evidence" value="ECO:0007669"/>
    <property type="project" value="InterPro"/>
</dbReference>
<dbReference type="InterPro" id="IPR003593">
    <property type="entry name" value="AAA+_ATPase"/>
</dbReference>
<dbReference type="CDD" id="cd00009">
    <property type="entry name" value="AAA"/>
    <property type="match status" value="1"/>
</dbReference>
<dbReference type="PANTHER" id="PTHR32071">
    <property type="entry name" value="TRANSCRIPTIONAL REGULATORY PROTEIN"/>
    <property type="match status" value="1"/>
</dbReference>
<keyword evidence="10" id="KW-1185">Reference proteome</keyword>
<name>A0A5B7YH82_9ALTE</name>
<dbReference type="SUPFAM" id="SSF46689">
    <property type="entry name" value="Homeodomain-like"/>
    <property type="match status" value="1"/>
</dbReference>
<evidence type="ECO:0000256" key="6">
    <source>
        <dbReference type="PROSITE-ProRule" id="PRU00169"/>
    </source>
</evidence>
<gene>
    <name evidence="9" type="ORF">FBQ74_15300</name>
</gene>
<proteinExistence type="predicted"/>
<dbReference type="GO" id="GO:0006355">
    <property type="term" value="P:regulation of DNA-templated transcription"/>
    <property type="evidence" value="ECO:0007669"/>
    <property type="project" value="InterPro"/>
</dbReference>
<dbReference type="GO" id="GO:0000160">
    <property type="term" value="P:phosphorelay signal transduction system"/>
    <property type="evidence" value="ECO:0007669"/>
    <property type="project" value="InterPro"/>
</dbReference>
<dbReference type="InterPro" id="IPR058031">
    <property type="entry name" value="AAA_lid_NorR"/>
</dbReference>
<evidence type="ECO:0000259" key="8">
    <source>
        <dbReference type="PROSITE" id="PS50110"/>
    </source>
</evidence>
<keyword evidence="5" id="KW-0804">Transcription</keyword>
<dbReference type="Gene3D" id="3.40.50.2300">
    <property type="match status" value="1"/>
</dbReference>
<dbReference type="SUPFAM" id="SSF52172">
    <property type="entry name" value="CheY-like"/>
    <property type="match status" value="1"/>
</dbReference>
<dbReference type="Gene3D" id="3.40.50.300">
    <property type="entry name" value="P-loop containing nucleotide triphosphate hydrolases"/>
    <property type="match status" value="1"/>
</dbReference>
<keyword evidence="2" id="KW-0067">ATP-binding</keyword>
<dbReference type="Gene3D" id="1.10.8.60">
    <property type="match status" value="1"/>
</dbReference>
<dbReference type="PANTHER" id="PTHR32071:SF117">
    <property type="entry name" value="PTS-DEPENDENT DIHYDROXYACETONE KINASE OPERON REGULATORY PROTEIN-RELATED"/>
    <property type="match status" value="1"/>
</dbReference>
<dbReference type="KEGG" id="salk:FBQ74_15300"/>
<dbReference type="Pfam" id="PF02954">
    <property type="entry name" value="HTH_8"/>
    <property type="match status" value="1"/>
</dbReference>
<keyword evidence="1" id="KW-0547">Nucleotide-binding</keyword>
<dbReference type="InterPro" id="IPR002078">
    <property type="entry name" value="Sigma_54_int"/>
</dbReference>
<dbReference type="Pfam" id="PF25601">
    <property type="entry name" value="AAA_lid_14"/>
    <property type="match status" value="1"/>
</dbReference>
<dbReference type="PROSITE" id="PS00688">
    <property type="entry name" value="SIGMA54_INTERACT_3"/>
    <property type="match status" value="1"/>
</dbReference>
<dbReference type="SMART" id="SM00382">
    <property type="entry name" value="AAA"/>
    <property type="match status" value="1"/>
</dbReference>
<dbReference type="Pfam" id="PF00158">
    <property type="entry name" value="Sigma54_activat"/>
    <property type="match status" value="1"/>
</dbReference>
<evidence type="ECO:0000256" key="4">
    <source>
        <dbReference type="ARBA" id="ARBA00023125"/>
    </source>
</evidence>